<evidence type="ECO:0000313" key="1">
    <source>
        <dbReference type="EMBL" id="KAK4024588.1"/>
    </source>
</evidence>
<evidence type="ECO:0000313" key="2">
    <source>
        <dbReference type="Proteomes" id="UP001234178"/>
    </source>
</evidence>
<dbReference type="Proteomes" id="UP001234178">
    <property type="component" value="Unassembled WGS sequence"/>
</dbReference>
<organism evidence="1 2">
    <name type="scientific">Daphnia magna</name>
    <dbReference type="NCBI Taxonomy" id="35525"/>
    <lineage>
        <taxon>Eukaryota</taxon>
        <taxon>Metazoa</taxon>
        <taxon>Ecdysozoa</taxon>
        <taxon>Arthropoda</taxon>
        <taxon>Crustacea</taxon>
        <taxon>Branchiopoda</taxon>
        <taxon>Diplostraca</taxon>
        <taxon>Cladocera</taxon>
        <taxon>Anomopoda</taxon>
        <taxon>Daphniidae</taxon>
        <taxon>Daphnia</taxon>
    </lineage>
</organism>
<name>A0ABR0AHI9_9CRUS</name>
<accession>A0ABR0AHI9</accession>
<sequence>MTAEAEAPLSPFDLLKASSHLDGSGRTYQSNDVHLELFENLVYYATNPYGVKPTEQEKGVYANLRSLHDKILCTDSPFSQLIHTPYTIPHLLTLMGLAGRTNAMKEGTEFINIVAGEKGYWLSLRRDESYNAAIVVKKLSGEVRSKKDTQIRSPEGE</sequence>
<gene>
    <name evidence="1" type="ORF">OUZ56_010011</name>
</gene>
<reference evidence="1 2" key="1">
    <citation type="journal article" date="2023" name="Nucleic Acids Res.">
        <title>The hologenome of Daphnia magna reveals possible DNA methylation and microbiome-mediated evolution of the host genome.</title>
        <authorList>
            <person name="Chaturvedi A."/>
            <person name="Li X."/>
            <person name="Dhandapani V."/>
            <person name="Marshall H."/>
            <person name="Kissane S."/>
            <person name="Cuenca-Cambronero M."/>
            <person name="Asole G."/>
            <person name="Calvet F."/>
            <person name="Ruiz-Romero M."/>
            <person name="Marangio P."/>
            <person name="Guigo R."/>
            <person name="Rago D."/>
            <person name="Mirbahai L."/>
            <person name="Eastwood N."/>
            <person name="Colbourne J.K."/>
            <person name="Zhou J."/>
            <person name="Mallon E."/>
            <person name="Orsini L."/>
        </authorList>
    </citation>
    <scope>NUCLEOTIDE SEQUENCE [LARGE SCALE GENOMIC DNA]</scope>
    <source>
        <strain evidence="1">LRV0_1</strain>
    </source>
</reference>
<proteinExistence type="predicted"/>
<protein>
    <submittedName>
        <fullName evidence="1">Uncharacterized protein</fullName>
    </submittedName>
</protein>
<dbReference type="EMBL" id="JAOYFB010000037">
    <property type="protein sequence ID" value="KAK4024588.1"/>
    <property type="molecule type" value="Genomic_DNA"/>
</dbReference>
<keyword evidence="2" id="KW-1185">Reference proteome</keyword>
<comment type="caution">
    <text evidence="1">The sequence shown here is derived from an EMBL/GenBank/DDBJ whole genome shotgun (WGS) entry which is preliminary data.</text>
</comment>